<evidence type="ECO:0000313" key="1">
    <source>
        <dbReference type="EMBL" id="MEQ2439968.1"/>
    </source>
</evidence>
<dbReference type="RefSeq" id="WP_349218278.1">
    <property type="nucleotide sequence ID" value="NZ_JBBMFD010000004.1"/>
</dbReference>
<organism evidence="1 2">
    <name type="scientific">Solibaculum intestinale</name>
    <dbReference type="NCBI Taxonomy" id="3133165"/>
    <lineage>
        <taxon>Bacteria</taxon>
        <taxon>Bacillati</taxon>
        <taxon>Bacillota</taxon>
        <taxon>Clostridia</taxon>
        <taxon>Eubacteriales</taxon>
        <taxon>Oscillospiraceae</taxon>
        <taxon>Solibaculum</taxon>
    </lineage>
</organism>
<reference evidence="1 2" key="1">
    <citation type="submission" date="2024-03" db="EMBL/GenBank/DDBJ databases">
        <title>Human intestinal bacterial collection.</title>
        <authorList>
            <person name="Pauvert C."/>
            <person name="Hitch T.C.A."/>
            <person name="Clavel T."/>
        </authorList>
    </citation>
    <scope>NUCLEOTIDE SEQUENCE [LARGE SCALE GENOMIC DNA]</scope>
    <source>
        <strain evidence="1 2">CLA-JM-H44</strain>
    </source>
</reference>
<dbReference type="EMBL" id="JBBMFD010000004">
    <property type="protein sequence ID" value="MEQ2439968.1"/>
    <property type="molecule type" value="Genomic_DNA"/>
</dbReference>
<comment type="caution">
    <text evidence="1">The sequence shown here is derived from an EMBL/GenBank/DDBJ whole genome shotgun (WGS) entry which is preliminary data.</text>
</comment>
<gene>
    <name evidence="1" type="ORF">WMO26_03920</name>
</gene>
<sequence length="100" mass="11362">MYVSAHFVGRNSNGNRFGMLPASIEAVHKRKPFSLPLVPMIQGMRIQRKIYLQMQKATLFSVHEKRTGRRIFLLFPGHTITAMRTNQLRLLVLNARAAGG</sequence>
<evidence type="ECO:0000313" key="2">
    <source>
        <dbReference type="Proteomes" id="UP001489509"/>
    </source>
</evidence>
<proteinExistence type="predicted"/>
<protein>
    <submittedName>
        <fullName evidence="1">Uncharacterized protein</fullName>
    </submittedName>
</protein>
<accession>A0ABV1DY49</accession>
<dbReference type="Proteomes" id="UP001489509">
    <property type="component" value="Unassembled WGS sequence"/>
</dbReference>
<keyword evidence="2" id="KW-1185">Reference proteome</keyword>
<name>A0ABV1DY49_9FIRM</name>